<keyword evidence="2" id="KW-1185">Reference proteome</keyword>
<reference evidence="1 2" key="1">
    <citation type="submission" date="2024-08" db="EMBL/GenBank/DDBJ databases">
        <title>Two novel Cytobacillus novel species.</title>
        <authorList>
            <person name="Liu G."/>
        </authorList>
    </citation>
    <scope>NUCLEOTIDE SEQUENCE [LARGE SCALE GENOMIC DNA]</scope>
    <source>
        <strain evidence="1 2">FJAT-54145</strain>
    </source>
</reference>
<dbReference type="PROSITE" id="PS51257">
    <property type="entry name" value="PROKAR_LIPOPROTEIN"/>
    <property type="match status" value="1"/>
</dbReference>
<evidence type="ECO:0000313" key="2">
    <source>
        <dbReference type="Proteomes" id="UP001601059"/>
    </source>
</evidence>
<evidence type="ECO:0000313" key="1">
    <source>
        <dbReference type="EMBL" id="MFE8702580.1"/>
    </source>
</evidence>
<name>A0ABW6KE94_9BACI</name>
<comment type="caution">
    <text evidence="1">The sequence shown here is derived from an EMBL/GenBank/DDBJ whole genome shotgun (WGS) entry which is preliminary data.</text>
</comment>
<sequence length="180" mass="20644">MKGSTRVIFIIMTVIMLTACKSATLDEAIKEQIPFNVEQVIHTEIIKDGAIVLYTTNQQNEFKSFLALTVAYMKGNNKQGWENVGHNHWEYGENQNMTTHFDEFYNYDKKGKLLKKISVLYGEINNTQIKEVELSNQTQVLTKADILTINNKRYYFKLGTYGVVRGLGTGGEVIEEYKQN</sequence>
<dbReference type="Proteomes" id="UP001601059">
    <property type="component" value="Unassembled WGS sequence"/>
</dbReference>
<dbReference type="EMBL" id="JBIACK010000010">
    <property type="protein sequence ID" value="MFE8702580.1"/>
    <property type="molecule type" value="Genomic_DNA"/>
</dbReference>
<dbReference type="RefSeq" id="WP_389362540.1">
    <property type="nucleotide sequence ID" value="NZ_JBIACK010000010.1"/>
</dbReference>
<evidence type="ECO:0008006" key="3">
    <source>
        <dbReference type="Google" id="ProtNLM"/>
    </source>
</evidence>
<proteinExistence type="predicted"/>
<accession>A0ABW6KE94</accession>
<protein>
    <recommendedName>
        <fullName evidence="3">Lipoprotein</fullName>
    </recommendedName>
</protein>
<gene>
    <name evidence="1" type="ORF">ACFYKX_18435</name>
</gene>
<organism evidence="1 2">
    <name type="scientific">Cytobacillus spartinae</name>
    <dbReference type="NCBI Taxonomy" id="3299023"/>
    <lineage>
        <taxon>Bacteria</taxon>
        <taxon>Bacillati</taxon>
        <taxon>Bacillota</taxon>
        <taxon>Bacilli</taxon>
        <taxon>Bacillales</taxon>
        <taxon>Bacillaceae</taxon>
        <taxon>Cytobacillus</taxon>
    </lineage>
</organism>